<dbReference type="SUPFAM" id="SSF69593">
    <property type="entry name" value="Glycerol-3-phosphate (1)-acyltransferase"/>
    <property type="match status" value="1"/>
</dbReference>
<dbReference type="Proteomes" id="UP000003571">
    <property type="component" value="Unassembled WGS sequence"/>
</dbReference>
<sequence>MGVSIREKYGDWFKQLGEFSVAAAKIDATNVYQKANPKTKALMDVLVGENMAEGSRLEGKENFRAFLDAVKAGKKALILMEHYSNTDLPALIYLLQHDLGEEGRDLADRIVAIAGMKLNEDDPMVRAFAEGFTRVVIYPTRSLTKNEENAQSEEERIAEEKKARSINLAAMRAMDECKRKGEVILVFPSGTRYRPGHPETKRGLKEIDSYLRMFDVMILVTINGSCLSIDMEHPNDMLADIVDPAVQIITASPVLDCKSFRKDFLETLPADHPDPKQAVIDEVMRRFDVQHEEIERLKKSV</sequence>
<dbReference type="OrthoDB" id="350185at2"/>
<accession>H7EIM7</accession>
<evidence type="ECO:0000259" key="1">
    <source>
        <dbReference type="SMART" id="SM00563"/>
    </source>
</evidence>
<dbReference type="PATRIC" id="fig|907348.3.peg.681"/>
<evidence type="ECO:0000313" key="2">
    <source>
        <dbReference type="EMBL" id="EIC02555.1"/>
    </source>
</evidence>
<organism evidence="2 3">
    <name type="scientific">Treponema saccharophilum DSM 2985</name>
    <dbReference type="NCBI Taxonomy" id="907348"/>
    <lineage>
        <taxon>Bacteria</taxon>
        <taxon>Pseudomonadati</taxon>
        <taxon>Spirochaetota</taxon>
        <taxon>Spirochaetia</taxon>
        <taxon>Spirochaetales</taxon>
        <taxon>Treponemataceae</taxon>
        <taxon>Treponema</taxon>
    </lineage>
</organism>
<dbReference type="InterPro" id="IPR002123">
    <property type="entry name" value="Plipid/glycerol_acylTrfase"/>
</dbReference>
<dbReference type="RefSeq" id="WP_002702872.1">
    <property type="nucleotide sequence ID" value="NZ_AGRW01000037.1"/>
</dbReference>
<reference evidence="2 3" key="1">
    <citation type="submission" date="2011-09" db="EMBL/GenBank/DDBJ databases">
        <title>The draft genome of Treponema saccharophilum DSM 2985.</title>
        <authorList>
            <consortium name="US DOE Joint Genome Institute (JGI-PGF)"/>
            <person name="Lucas S."/>
            <person name="Copeland A."/>
            <person name="Lapidus A."/>
            <person name="Glavina del Rio T."/>
            <person name="Dalin E."/>
            <person name="Tice H."/>
            <person name="Bruce D."/>
            <person name="Goodwin L."/>
            <person name="Pitluck S."/>
            <person name="Peters L."/>
            <person name="Kyrpides N."/>
            <person name="Mavromatis K."/>
            <person name="Ivanova N."/>
            <person name="Markowitz V."/>
            <person name="Cheng J.-F."/>
            <person name="Hugenholtz P."/>
            <person name="Woyke T."/>
            <person name="Wu D."/>
            <person name="Gronow S."/>
            <person name="Wellnitz S."/>
            <person name="Brambilla E."/>
            <person name="Klenk H.-P."/>
            <person name="Eisen J.A."/>
        </authorList>
    </citation>
    <scope>NUCLEOTIDE SEQUENCE [LARGE SCALE GENOMIC DNA]</scope>
    <source>
        <strain evidence="2 3">DSM 2985</strain>
    </source>
</reference>
<comment type="caution">
    <text evidence="2">The sequence shown here is derived from an EMBL/GenBank/DDBJ whole genome shotgun (WGS) entry which is preliminary data.</text>
</comment>
<proteinExistence type="predicted"/>
<dbReference type="SMART" id="SM00563">
    <property type="entry name" value="PlsC"/>
    <property type="match status" value="1"/>
</dbReference>
<feature type="domain" description="Phospholipid/glycerol acyltransferase" evidence="1">
    <location>
        <begin position="76"/>
        <end position="225"/>
    </location>
</feature>
<dbReference type="EMBL" id="AGRW01000037">
    <property type="protein sequence ID" value="EIC02555.1"/>
    <property type="molecule type" value="Genomic_DNA"/>
</dbReference>
<keyword evidence="2" id="KW-0808">Transferase</keyword>
<dbReference type="Pfam" id="PF01553">
    <property type="entry name" value="Acyltransferase"/>
    <property type="match status" value="1"/>
</dbReference>
<protein>
    <submittedName>
        <fullName evidence="2">Phospholipid/glycerol acyltransferase</fullName>
    </submittedName>
</protein>
<dbReference type="GO" id="GO:0016746">
    <property type="term" value="F:acyltransferase activity"/>
    <property type="evidence" value="ECO:0007669"/>
    <property type="project" value="UniProtKB-KW"/>
</dbReference>
<dbReference type="AlphaFoldDB" id="H7EIM7"/>
<dbReference type="Gene3D" id="3.40.1130.10">
    <property type="entry name" value="Glycerol-3-phosphate (1)-acyltransferase"/>
    <property type="match status" value="1"/>
</dbReference>
<keyword evidence="3" id="KW-1185">Reference proteome</keyword>
<keyword evidence="2" id="KW-0012">Acyltransferase</keyword>
<evidence type="ECO:0000313" key="3">
    <source>
        <dbReference type="Proteomes" id="UP000003571"/>
    </source>
</evidence>
<dbReference type="eggNOG" id="COG0204">
    <property type="taxonomic scope" value="Bacteria"/>
</dbReference>
<gene>
    <name evidence="2" type="ORF">TresaDRAFT_2433</name>
</gene>
<name>H7EIM7_9SPIR</name>
<dbReference type="STRING" id="907348.TresaDRAFT_2433"/>